<keyword evidence="1" id="KW-0175">Coiled coil</keyword>
<organism evidence="2 3">
    <name type="scientific">Bathycoccus prasinos</name>
    <dbReference type="NCBI Taxonomy" id="41875"/>
    <lineage>
        <taxon>Eukaryota</taxon>
        <taxon>Viridiplantae</taxon>
        <taxon>Chlorophyta</taxon>
        <taxon>Mamiellophyceae</taxon>
        <taxon>Mamiellales</taxon>
        <taxon>Bathycoccaceae</taxon>
        <taxon>Bathycoccus</taxon>
    </lineage>
</organism>
<dbReference type="KEGG" id="bpg:Bathy16g01850"/>
<dbReference type="Proteomes" id="UP000198341">
    <property type="component" value="Chromosome 16"/>
</dbReference>
<accession>K8FD82</accession>
<dbReference type="PANTHER" id="PTHR34970">
    <property type="entry name" value="ABC TRANSPORTER A FAMILY PROTEIN"/>
    <property type="match status" value="1"/>
</dbReference>
<reference evidence="2 3" key="1">
    <citation type="submission" date="2011-10" db="EMBL/GenBank/DDBJ databases">
        <authorList>
            <person name="Genoscope - CEA"/>
        </authorList>
    </citation>
    <scope>NUCLEOTIDE SEQUENCE [LARGE SCALE GENOMIC DNA]</scope>
    <source>
        <strain evidence="2 3">RCC 1105</strain>
    </source>
</reference>
<name>K8FD82_9CHLO</name>
<protein>
    <submittedName>
        <fullName evidence="2">Uncharacterized protein</fullName>
    </submittedName>
</protein>
<evidence type="ECO:0000313" key="3">
    <source>
        <dbReference type="Proteomes" id="UP000198341"/>
    </source>
</evidence>
<feature type="coiled-coil region" evidence="1">
    <location>
        <begin position="32"/>
        <end position="59"/>
    </location>
</feature>
<dbReference type="RefSeq" id="XP_007508606.1">
    <property type="nucleotide sequence ID" value="XM_007508544.1"/>
</dbReference>
<evidence type="ECO:0000313" key="2">
    <source>
        <dbReference type="EMBL" id="CCO20223.1"/>
    </source>
</evidence>
<dbReference type="EMBL" id="FO082263">
    <property type="protein sequence ID" value="CCO20223.1"/>
    <property type="molecule type" value="Genomic_DNA"/>
</dbReference>
<dbReference type="GeneID" id="19011173"/>
<gene>
    <name evidence="2" type="ordered locus">Bathy16g01850</name>
</gene>
<proteinExistence type="predicted"/>
<dbReference type="PANTHER" id="PTHR34970:SF5">
    <property type="entry name" value="PROTEIN, PUTATIVE-RELATED"/>
    <property type="match status" value="1"/>
</dbReference>
<dbReference type="AlphaFoldDB" id="K8FD82"/>
<keyword evidence="3" id="KW-1185">Reference proteome</keyword>
<evidence type="ECO:0000256" key="1">
    <source>
        <dbReference type="SAM" id="Coils"/>
    </source>
</evidence>
<sequence length="60" mass="6834">MLRTRLVSFSVGFATASAIGFYKLRGDIEKSTQILVHQVKDAEKRLQFLEGEMEKMKTKA</sequence>